<name>A0A1M5G4V9_9FLAO</name>
<proteinExistence type="predicted"/>
<dbReference type="EMBL" id="FQWF01000001">
    <property type="protein sequence ID" value="SHF98763.1"/>
    <property type="molecule type" value="Genomic_DNA"/>
</dbReference>
<dbReference type="PROSITE" id="PS51257">
    <property type="entry name" value="PROKAR_LIPOPROTEIN"/>
    <property type="match status" value="1"/>
</dbReference>
<organism evidence="1 2">
    <name type="scientific">Flavobacterium micromati</name>
    <dbReference type="NCBI Taxonomy" id="229205"/>
    <lineage>
        <taxon>Bacteria</taxon>
        <taxon>Pseudomonadati</taxon>
        <taxon>Bacteroidota</taxon>
        <taxon>Flavobacteriia</taxon>
        <taxon>Flavobacteriales</taxon>
        <taxon>Flavobacteriaceae</taxon>
        <taxon>Flavobacterium</taxon>
    </lineage>
</organism>
<dbReference type="STRING" id="229205.SAMN05444372_101447"/>
<dbReference type="AlphaFoldDB" id="A0A1M5G4V9"/>
<dbReference type="Proteomes" id="UP000184020">
    <property type="component" value="Unassembled WGS sequence"/>
</dbReference>
<accession>A0A1M5G4V9</accession>
<evidence type="ECO:0000313" key="1">
    <source>
        <dbReference type="EMBL" id="SHF98763.1"/>
    </source>
</evidence>
<evidence type="ECO:0000313" key="2">
    <source>
        <dbReference type="Proteomes" id="UP000184020"/>
    </source>
</evidence>
<sequence>MKINICIVCSFILVSCSTSKIENQVVHDFIKEQLLIRPNCRYVEKQPVKRLLPLEFYEKAFEDRNIRLGDMARVIPNSYPPFKWPVDSIEIQKLKEKYEKENTKQLWKKEDFHGLNLKLVNSKKIEKSGNPISDKLYGSETLAVSKPIITTDKKYAFLFFRIFNFGISFGHTTDKPILMKNLNGKWKTIETYYDPNIIN</sequence>
<keyword evidence="2" id="KW-1185">Reference proteome</keyword>
<evidence type="ECO:0008006" key="3">
    <source>
        <dbReference type="Google" id="ProtNLM"/>
    </source>
</evidence>
<protein>
    <recommendedName>
        <fullName evidence="3">Lipoprotein</fullName>
    </recommendedName>
</protein>
<dbReference type="OrthoDB" id="1348893at2"/>
<gene>
    <name evidence="1" type="ORF">SAMN05444372_101447</name>
</gene>
<reference evidence="2" key="1">
    <citation type="submission" date="2016-11" db="EMBL/GenBank/DDBJ databases">
        <authorList>
            <person name="Varghese N."/>
            <person name="Submissions S."/>
        </authorList>
    </citation>
    <scope>NUCLEOTIDE SEQUENCE [LARGE SCALE GENOMIC DNA]</scope>
    <source>
        <strain evidence="2">DSM 17659</strain>
    </source>
</reference>
<dbReference type="RefSeq" id="WP_139257250.1">
    <property type="nucleotide sequence ID" value="NZ_FQWF01000001.1"/>
</dbReference>